<comment type="subcellular location">
    <subcellularLocation>
        <location evidence="1 9">Golgi apparatus membrane</location>
        <topology evidence="1 9">Single-pass type II membrane protein</topology>
    </subcellularLocation>
</comment>
<organism evidence="10">
    <name type="scientific">Arion vulgaris</name>
    <dbReference type="NCBI Taxonomy" id="1028688"/>
    <lineage>
        <taxon>Eukaryota</taxon>
        <taxon>Metazoa</taxon>
        <taxon>Spiralia</taxon>
        <taxon>Lophotrochozoa</taxon>
        <taxon>Mollusca</taxon>
        <taxon>Gastropoda</taxon>
        <taxon>Heterobranchia</taxon>
        <taxon>Euthyneura</taxon>
        <taxon>Panpulmonata</taxon>
        <taxon>Eupulmonata</taxon>
        <taxon>Stylommatophora</taxon>
        <taxon>Helicina</taxon>
        <taxon>Arionoidea</taxon>
        <taxon>Arionidae</taxon>
        <taxon>Arion</taxon>
    </lineage>
</organism>
<keyword evidence="8 9" id="KW-0325">Glycoprotein</keyword>
<proteinExistence type="inferred from homology"/>
<evidence type="ECO:0000256" key="7">
    <source>
        <dbReference type="ARBA" id="ARBA00023136"/>
    </source>
</evidence>
<dbReference type="GO" id="GO:0000139">
    <property type="term" value="C:Golgi membrane"/>
    <property type="evidence" value="ECO:0007669"/>
    <property type="project" value="UniProtKB-SubCell"/>
</dbReference>
<dbReference type="Pfam" id="PF03567">
    <property type="entry name" value="Sulfotransfer_2"/>
    <property type="match status" value="1"/>
</dbReference>
<comment type="similarity">
    <text evidence="2 9">Belongs to the sulfotransferase 2 family.</text>
</comment>
<evidence type="ECO:0000256" key="5">
    <source>
        <dbReference type="ARBA" id="ARBA00022989"/>
    </source>
</evidence>
<sequence length="449" mass="50980">MSHKDKQIYLIHSENNWSCRRSMSRFIKTMLKSVVTLAKVTLICLNIWVLAVVLVVSLGQWRVFDASDPRPGYDNSHLIVMRELKVETDGRSVIMGGRLQGSLSNVNDTQAQDVNQVGDVASSNTEVLTAAAVKIIPPQNISHNADSLRLLPALSSGAVPSVLDTRIRNLRYWCKQQHPHKTVYDKIPKSKLNSILVDEHHQLLFCQIPGVAINEWRKIMLILSGAVNVSSVDAISGGDVYGKYAKLPKRLDEYGDKERTNMLKKYLKVVFVRDPLERLVIAYRTKLISKGSKYFHKTFGSLIIKKYRKKATAAEIKAGTGVKFSEFVKFIIENEHTGAESLNEHWGQYYKQCHPCLVDYDYVGNFETVENDTKSVIEKLKVSKLIKSPYITDTKLVSQTELMNIYSQVTAHELNNLFKVYAADYTLFGYQCPSFVHQLLQKGNIFHDY</sequence>
<dbReference type="GO" id="GO:0008146">
    <property type="term" value="F:sulfotransferase activity"/>
    <property type="evidence" value="ECO:0007669"/>
    <property type="project" value="InterPro"/>
</dbReference>
<dbReference type="EC" id="2.8.2.-" evidence="9"/>
<protein>
    <recommendedName>
        <fullName evidence="9">Carbohydrate sulfotransferase</fullName>
        <ecNumber evidence="9">2.8.2.-</ecNumber>
    </recommendedName>
</protein>
<dbReference type="InterPro" id="IPR005331">
    <property type="entry name" value="Sulfotransferase"/>
</dbReference>
<evidence type="ECO:0000256" key="3">
    <source>
        <dbReference type="ARBA" id="ARBA00022679"/>
    </source>
</evidence>
<evidence type="ECO:0000313" key="10">
    <source>
        <dbReference type="EMBL" id="CEK63512.1"/>
    </source>
</evidence>
<keyword evidence="6 9" id="KW-0333">Golgi apparatus</keyword>
<keyword evidence="9" id="KW-0119">Carbohydrate metabolism</keyword>
<keyword evidence="4 9" id="KW-0812">Transmembrane</keyword>
<keyword evidence="3 9" id="KW-0808">Transferase</keyword>
<evidence type="ECO:0000256" key="8">
    <source>
        <dbReference type="ARBA" id="ARBA00023180"/>
    </source>
</evidence>
<dbReference type="AlphaFoldDB" id="A0A0B6Z580"/>
<evidence type="ECO:0000256" key="2">
    <source>
        <dbReference type="ARBA" id="ARBA00006339"/>
    </source>
</evidence>
<dbReference type="PANTHER" id="PTHR12137">
    <property type="entry name" value="CARBOHYDRATE SULFOTRANSFERASE"/>
    <property type="match status" value="1"/>
</dbReference>
<dbReference type="PANTHER" id="PTHR12137:SF54">
    <property type="entry name" value="CARBOHYDRATE SULFOTRANSFERASE"/>
    <property type="match status" value="1"/>
</dbReference>
<gene>
    <name evidence="10" type="primary">ORF48548</name>
</gene>
<keyword evidence="7 9" id="KW-0472">Membrane</keyword>
<evidence type="ECO:0000256" key="6">
    <source>
        <dbReference type="ARBA" id="ARBA00023034"/>
    </source>
</evidence>
<dbReference type="GO" id="GO:0016051">
    <property type="term" value="P:carbohydrate biosynthetic process"/>
    <property type="evidence" value="ECO:0007669"/>
    <property type="project" value="InterPro"/>
</dbReference>
<feature type="transmembrane region" description="Helical" evidence="9">
    <location>
        <begin position="30"/>
        <end position="61"/>
    </location>
</feature>
<keyword evidence="9" id="KW-0735">Signal-anchor</keyword>
<name>A0A0B6Z580_9EUPU</name>
<evidence type="ECO:0000256" key="4">
    <source>
        <dbReference type="ARBA" id="ARBA00022692"/>
    </source>
</evidence>
<keyword evidence="5 9" id="KW-1133">Transmembrane helix</keyword>
<accession>A0A0B6Z580</accession>
<dbReference type="InterPro" id="IPR018011">
    <property type="entry name" value="Carb_sulfotrans_8-10"/>
</dbReference>
<evidence type="ECO:0000256" key="1">
    <source>
        <dbReference type="ARBA" id="ARBA00004323"/>
    </source>
</evidence>
<reference evidence="10" key="1">
    <citation type="submission" date="2014-12" db="EMBL/GenBank/DDBJ databases">
        <title>Insight into the proteome of Arion vulgaris.</title>
        <authorList>
            <person name="Aradska J."/>
            <person name="Bulat T."/>
            <person name="Smidak R."/>
            <person name="Sarate P."/>
            <person name="Gangsoo J."/>
            <person name="Sialana F."/>
            <person name="Bilban M."/>
            <person name="Lubec G."/>
        </authorList>
    </citation>
    <scope>NUCLEOTIDE SEQUENCE</scope>
    <source>
        <tissue evidence="10">Skin</tissue>
    </source>
</reference>
<dbReference type="EMBL" id="HACG01016647">
    <property type="protein sequence ID" value="CEK63512.1"/>
    <property type="molecule type" value="Transcribed_RNA"/>
</dbReference>
<evidence type="ECO:0000256" key="9">
    <source>
        <dbReference type="RuleBase" id="RU364020"/>
    </source>
</evidence>